<evidence type="ECO:0000256" key="2">
    <source>
        <dbReference type="ARBA" id="ARBA00010945"/>
    </source>
</evidence>
<evidence type="ECO:0000256" key="5">
    <source>
        <dbReference type="ARBA" id="ARBA00022490"/>
    </source>
</evidence>
<keyword evidence="12 16" id="KW-0239">DNA-directed DNA polymerase</keyword>
<dbReference type="RefSeq" id="WP_249331657.1">
    <property type="nucleotide sequence ID" value="NZ_JACRSY010000004.1"/>
</dbReference>
<keyword evidence="19" id="KW-1185">Reference proteome</keyword>
<dbReference type="GO" id="GO:0005829">
    <property type="term" value="C:cytosol"/>
    <property type="evidence" value="ECO:0007669"/>
    <property type="project" value="TreeGrafter"/>
</dbReference>
<evidence type="ECO:0000256" key="12">
    <source>
        <dbReference type="ARBA" id="ARBA00022932"/>
    </source>
</evidence>
<dbReference type="Pfam" id="PF21999">
    <property type="entry name" value="IMS_HHH_1"/>
    <property type="match status" value="1"/>
</dbReference>
<accession>A0A926ECW9</accession>
<dbReference type="GO" id="GO:0042276">
    <property type="term" value="P:error-prone translesion synthesis"/>
    <property type="evidence" value="ECO:0007669"/>
    <property type="project" value="TreeGrafter"/>
</dbReference>
<dbReference type="GO" id="GO:0006261">
    <property type="term" value="P:DNA-templated DNA replication"/>
    <property type="evidence" value="ECO:0007669"/>
    <property type="project" value="UniProtKB-UniRule"/>
</dbReference>
<feature type="binding site" evidence="16">
    <location>
        <position position="103"/>
    </location>
    <ligand>
        <name>Mg(2+)</name>
        <dbReference type="ChEBI" id="CHEBI:18420"/>
    </ligand>
</feature>
<keyword evidence="9 16" id="KW-0479">Metal-binding</keyword>
<evidence type="ECO:0000313" key="18">
    <source>
        <dbReference type="EMBL" id="MBC8578666.1"/>
    </source>
</evidence>
<dbReference type="FunFam" id="3.30.70.270:FF:000002">
    <property type="entry name" value="DNA polymerase IV"/>
    <property type="match status" value="1"/>
</dbReference>
<dbReference type="Gene3D" id="3.40.1170.60">
    <property type="match status" value="1"/>
</dbReference>
<reference evidence="18" key="1">
    <citation type="submission" date="2020-08" db="EMBL/GenBank/DDBJ databases">
        <title>Genome public.</title>
        <authorList>
            <person name="Liu C."/>
            <person name="Sun Q."/>
        </authorList>
    </citation>
    <scope>NUCLEOTIDE SEQUENCE</scope>
    <source>
        <strain evidence="18">NSJ-12</strain>
    </source>
</reference>
<evidence type="ECO:0000256" key="7">
    <source>
        <dbReference type="ARBA" id="ARBA00022695"/>
    </source>
</evidence>
<dbReference type="GO" id="GO:0009432">
    <property type="term" value="P:SOS response"/>
    <property type="evidence" value="ECO:0007669"/>
    <property type="project" value="TreeGrafter"/>
</dbReference>
<dbReference type="InterPro" id="IPR043502">
    <property type="entry name" value="DNA/RNA_pol_sf"/>
</dbReference>
<evidence type="ECO:0000256" key="1">
    <source>
        <dbReference type="ARBA" id="ARBA00004496"/>
    </source>
</evidence>
<keyword evidence="6 16" id="KW-0808">Transferase</keyword>
<dbReference type="CDD" id="cd03586">
    <property type="entry name" value="PolY_Pol_IV_kappa"/>
    <property type="match status" value="1"/>
</dbReference>
<dbReference type="NCBIfam" id="NF002677">
    <property type="entry name" value="PRK02406.1"/>
    <property type="match status" value="1"/>
</dbReference>
<evidence type="ECO:0000256" key="6">
    <source>
        <dbReference type="ARBA" id="ARBA00022679"/>
    </source>
</evidence>
<dbReference type="EMBL" id="JACRSY010000004">
    <property type="protein sequence ID" value="MBC8578666.1"/>
    <property type="molecule type" value="Genomic_DNA"/>
</dbReference>
<evidence type="ECO:0000313" key="19">
    <source>
        <dbReference type="Proteomes" id="UP000655830"/>
    </source>
</evidence>
<keyword evidence="14 16" id="KW-0234">DNA repair</keyword>
<comment type="cofactor">
    <cofactor evidence="16">
        <name>Mg(2+)</name>
        <dbReference type="ChEBI" id="CHEBI:18420"/>
    </cofactor>
    <text evidence="16">Binds 2 magnesium ions per subunit.</text>
</comment>
<sequence>MRKIIHIDMDAFYAQVEARENPSLRGKPVIVGGNPDARGVVATCSYEARKFGIHSAMPARTARQLCPRAIFIKPRFDVYKTVSTQIGEIFRRYTDQVEFLSLDEAFLDVTENKKGIPSATQIAKEIKKAIYEELNLTGSAGVSYNKFLAKIASDYKKPNGLTVITPEKAQDFLDALPINKFFLVGKVTEEELRRIGVHYGRDLRKLELDYLVSVFKKRGYMLYDFARGIDNREVENSRIRKSIGAENTFNEDVNLIGVEAENYLKELAQEVSMRVKKRAVWGKNVTIKVKFSDFTQITRSMMTPYPISEVDEIMTYVHMLVSKVEEPEQKVRLLGITLSHLVNKEERKGENISLFEYLDTLK</sequence>
<evidence type="ECO:0000256" key="4">
    <source>
        <dbReference type="ARBA" id="ARBA00022457"/>
    </source>
</evidence>
<dbReference type="InterPro" id="IPR050116">
    <property type="entry name" value="DNA_polymerase-Y"/>
</dbReference>
<name>A0A926ECW9_9FIRM</name>
<keyword evidence="8 16" id="KW-0235">DNA replication</keyword>
<evidence type="ECO:0000256" key="9">
    <source>
        <dbReference type="ARBA" id="ARBA00022723"/>
    </source>
</evidence>
<comment type="similarity">
    <text evidence="2 16">Belongs to the DNA polymerase type-Y family.</text>
</comment>
<comment type="subunit">
    <text evidence="3 16">Monomer.</text>
</comment>
<feature type="domain" description="UmuC" evidence="17">
    <location>
        <begin position="4"/>
        <end position="185"/>
    </location>
</feature>
<keyword evidence="11 16" id="KW-0460">Magnesium</keyword>
<dbReference type="PANTHER" id="PTHR11076">
    <property type="entry name" value="DNA REPAIR POLYMERASE UMUC / TRANSFERASE FAMILY MEMBER"/>
    <property type="match status" value="1"/>
</dbReference>
<evidence type="ECO:0000259" key="17">
    <source>
        <dbReference type="PROSITE" id="PS50173"/>
    </source>
</evidence>
<dbReference type="Gene3D" id="3.30.70.270">
    <property type="match status" value="1"/>
</dbReference>
<dbReference type="Gene3D" id="1.10.150.20">
    <property type="entry name" value="5' to 3' exonuclease, C-terminal subdomain"/>
    <property type="match status" value="1"/>
</dbReference>
<dbReference type="Gene3D" id="3.30.1490.100">
    <property type="entry name" value="DNA polymerase, Y-family, little finger domain"/>
    <property type="match status" value="1"/>
</dbReference>
<evidence type="ECO:0000256" key="11">
    <source>
        <dbReference type="ARBA" id="ARBA00022842"/>
    </source>
</evidence>
<comment type="subcellular location">
    <subcellularLocation>
        <location evidence="1 16">Cytoplasm</location>
    </subcellularLocation>
</comment>
<evidence type="ECO:0000256" key="13">
    <source>
        <dbReference type="ARBA" id="ARBA00023125"/>
    </source>
</evidence>
<dbReference type="GO" id="GO:0006281">
    <property type="term" value="P:DNA repair"/>
    <property type="evidence" value="ECO:0007669"/>
    <property type="project" value="UniProtKB-UniRule"/>
</dbReference>
<dbReference type="InterPro" id="IPR022880">
    <property type="entry name" value="DNApol_IV"/>
</dbReference>
<dbReference type="Pfam" id="PF00817">
    <property type="entry name" value="IMS"/>
    <property type="match status" value="1"/>
</dbReference>
<dbReference type="GO" id="GO:0000287">
    <property type="term" value="F:magnesium ion binding"/>
    <property type="evidence" value="ECO:0007669"/>
    <property type="project" value="UniProtKB-UniRule"/>
</dbReference>
<keyword evidence="4 16" id="KW-0515">Mutator protein</keyword>
<evidence type="ECO:0000256" key="3">
    <source>
        <dbReference type="ARBA" id="ARBA00011245"/>
    </source>
</evidence>
<dbReference type="AlphaFoldDB" id="A0A926ECW9"/>
<dbReference type="FunFam" id="3.30.1490.100:FF:000004">
    <property type="entry name" value="DNA polymerase IV"/>
    <property type="match status" value="1"/>
</dbReference>
<dbReference type="InterPro" id="IPR036775">
    <property type="entry name" value="DNA_pol_Y-fam_lit_finger_sf"/>
</dbReference>
<feature type="active site" evidence="16">
    <location>
        <position position="104"/>
    </location>
</feature>
<gene>
    <name evidence="16 18" type="primary">dinB</name>
    <name evidence="18" type="ORF">H8718_03870</name>
</gene>
<comment type="catalytic activity">
    <reaction evidence="15 16">
        <text>DNA(n) + a 2'-deoxyribonucleoside 5'-triphosphate = DNA(n+1) + diphosphate</text>
        <dbReference type="Rhea" id="RHEA:22508"/>
        <dbReference type="Rhea" id="RHEA-COMP:17339"/>
        <dbReference type="Rhea" id="RHEA-COMP:17340"/>
        <dbReference type="ChEBI" id="CHEBI:33019"/>
        <dbReference type="ChEBI" id="CHEBI:61560"/>
        <dbReference type="ChEBI" id="CHEBI:173112"/>
        <dbReference type="EC" id="2.7.7.7"/>
    </reaction>
</comment>
<dbReference type="InterPro" id="IPR053848">
    <property type="entry name" value="IMS_HHH_1"/>
</dbReference>
<protein>
    <recommendedName>
        <fullName evidence="16">DNA polymerase IV</fullName>
        <shortName evidence="16">Pol IV</shortName>
        <ecNumber evidence="16">2.7.7.7</ecNumber>
    </recommendedName>
</protein>
<dbReference type="InterPro" id="IPR017961">
    <property type="entry name" value="DNA_pol_Y-fam_little_finger"/>
</dbReference>
<keyword evidence="5 16" id="KW-0963">Cytoplasm</keyword>
<dbReference type="PROSITE" id="PS50173">
    <property type="entry name" value="UMUC"/>
    <property type="match status" value="1"/>
</dbReference>
<proteinExistence type="inferred from homology"/>
<keyword evidence="7 16" id="KW-0548">Nucleotidyltransferase</keyword>
<evidence type="ECO:0000256" key="10">
    <source>
        <dbReference type="ARBA" id="ARBA00022763"/>
    </source>
</evidence>
<evidence type="ECO:0000256" key="15">
    <source>
        <dbReference type="ARBA" id="ARBA00049244"/>
    </source>
</evidence>
<keyword evidence="13 16" id="KW-0238">DNA-binding</keyword>
<organism evidence="18 19">
    <name type="scientific">Zhenhengia yiwuensis</name>
    <dbReference type="NCBI Taxonomy" id="2763666"/>
    <lineage>
        <taxon>Bacteria</taxon>
        <taxon>Bacillati</taxon>
        <taxon>Bacillota</taxon>
        <taxon>Clostridia</taxon>
        <taxon>Lachnospirales</taxon>
        <taxon>Lachnospiraceae</taxon>
        <taxon>Zhenhengia</taxon>
    </lineage>
</organism>
<comment type="caution">
    <text evidence="18">The sequence shown here is derived from an EMBL/GenBank/DDBJ whole genome shotgun (WGS) entry which is preliminary data.</text>
</comment>
<evidence type="ECO:0000256" key="16">
    <source>
        <dbReference type="HAMAP-Rule" id="MF_01113"/>
    </source>
</evidence>
<dbReference type="SUPFAM" id="SSF100879">
    <property type="entry name" value="Lesion bypass DNA polymerase (Y-family), little finger domain"/>
    <property type="match status" value="1"/>
</dbReference>
<keyword evidence="10 16" id="KW-0227">DNA damage</keyword>
<dbReference type="Proteomes" id="UP000655830">
    <property type="component" value="Unassembled WGS sequence"/>
</dbReference>
<comment type="function">
    <text evidence="16">Poorly processive, error-prone DNA polymerase involved in untargeted mutagenesis. Copies undamaged DNA at stalled replication forks, which arise in vivo from mismatched or misaligned primer ends. These misaligned primers can be extended by PolIV. Exhibits no 3'-5' exonuclease (proofreading) activity. May be involved in translesional synthesis, in conjunction with the beta clamp from PolIII.</text>
</comment>
<dbReference type="EC" id="2.7.7.7" evidence="16"/>
<feature type="site" description="Substrate discrimination" evidence="16">
    <location>
        <position position="13"/>
    </location>
</feature>
<evidence type="ECO:0000256" key="14">
    <source>
        <dbReference type="ARBA" id="ARBA00023204"/>
    </source>
</evidence>
<dbReference type="HAMAP" id="MF_01113">
    <property type="entry name" value="DNApol_IV"/>
    <property type="match status" value="1"/>
</dbReference>
<dbReference type="Pfam" id="PF11799">
    <property type="entry name" value="IMS_C"/>
    <property type="match status" value="1"/>
</dbReference>
<dbReference type="FunFam" id="3.40.1170.60:FF:000001">
    <property type="entry name" value="DNA polymerase IV"/>
    <property type="match status" value="1"/>
</dbReference>
<dbReference type="PANTHER" id="PTHR11076:SF33">
    <property type="entry name" value="DNA POLYMERASE KAPPA"/>
    <property type="match status" value="1"/>
</dbReference>
<dbReference type="GO" id="GO:0003887">
    <property type="term" value="F:DNA-directed DNA polymerase activity"/>
    <property type="evidence" value="ECO:0007669"/>
    <property type="project" value="UniProtKB-UniRule"/>
</dbReference>
<evidence type="ECO:0000256" key="8">
    <source>
        <dbReference type="ARBA" id="ARBA00022705"/>
    </source>
</evidence>
<dbReference type="InterPro" id="IPR001126">
    <property type="entry name" value="UmuC"/>
</dbReference>
<feature type="binding site" evidence="16">
    <location>
        <position position="8"/>
    </location>
    <ligand>
        <name>Mg(2+)</name>
        <dbReference type="ChEBI" id="CHEBI:18420"/>
    </ligand>
</feature>
<dbReference type="SUPFAM" id="SSF56672">
    <property type="entry name" value="DNA/RNA polymerases"/>
    <property type="match status" value="1"/>
</dbReference>
<dbReference type="InterPro" id="IPR043128">
    <property type="entry name" value="Rev_trsase/Diguanyl_cyclase"/>
</dbReference>
<dbReference type="GO" id="GO:0003684">
    <property type="term" value="F:damaged DNA binding"/>
    <property type="evidence" value="ECO:0007669"/>
    <property type="project" value="InterPro"/>
</dbReference>